<keyword evidence="3" id="KW-1133">Transmembrane helix</keyword>
<dbReference type="Pfam" id="PF00111">
    <property type="entry name" value="Fer2"/>
    <property type="match status" value="1"/>
</dbReference>
<evidence type="ECO:0000256" key="1">
    <source>
        <dbReference type="ARBA" id="ARBA00022714"/>
    </source>
</evidence>
<dbReference type="SUPFAM" id="SSF54292">
    <property type="entry name" value="2Fe-2S ferredoxin-like"/>
    <property type="match status" value="1"/>
</dbReference>
<dbReference type="Gene3D" id="3.10.20.30">
    <property type="match status" value="1"/>
</dbReference>
<organism evidence="6">
    <name type="scientific">Eucampia antarctica</name>
    <dbReference type="NCBI Taxonomy" id="49252"/>
    <lineage>
        <taxon>Eukaryota</taxon>
        <taxon>Sar</taxon>
        <taxon>Stramenopiles</taxon>
        <taxon>Ochrophyta</taxon>
        <taxon>Bacillariophyta</taxon>
        <taxon>Mediophyceae</taxon>
        <taxon>Biddulphiophycidae</taxon>
        <taxon>Hemiaulales</taxon>
        <taxon>Hemiaulaceae</taxon>
        <taxon>Eucampia</taxon>
    </lineage>
</organism>
<keyword evidence="1" id="KW-0408">Iron</keyword>
<dbReference type="GO" id="GO:0051537">
    <property type="term" value="F:2 iron, 2 sulfur cluster binding"/>
    <property type="evidence" value="ECO:0007669"/>
    <property type="project" value="UniProtKB-KW"/>
</dbReference>
<keyword evidence="2" id="KW-0411">Iron-sulfur</keyword>
<dbReference type="PROSITE" id="PS00197">
    <property type="entry name" value="2FE2S_FER_1"/>
    <property type="match status" value="1"/>
</dbReference>
<evidence type="ECO:0000256" key="2">
    <source>
        <dbReference type="ARBA" id="ARBA00023014"/>
    </source>
</evidence>
<dbReference type="InterPro" id="IPR006058">
    <property type="entry name" value="2Fe2S_fd_BS"/>
</dbReference>
<dbReference type="InterPro" id="IPR001041">
    <property type="entry name" value="2Fe-2S_ferredoxin-type"/>
</dbReference>
<keyword evidence="4" id="KW-0732">Signal</keyword>
<proteinExistence type="predicted"/>
<keyword evidence="3" id="KW-0812">Transmembrane</keyword>
<feature type="chain" id="PRO_5030750719" description="2Fe-2S ferredoxin-type domain-containing protein" evidence="4">
    <location>
        <begin position="30"/>
        <end position="231"/>
    </location>
</feature>
<feature type="transmembrane region" description="Helical" evidence="3">
    <location>
        <begin position="174"/>
        <end position="195"/>
    </location>
</feature>
<sequence length="231" mass="25328">MTKTTIMPVSMALLSTALILLLCVQGSLGFQAAFASSKYHTVDTRLHMAIQIGKNYKPKWKKKETLADQEDGFITNDLEKGLVGTVSVVFKQGDVTKNTMAIPGQPISDVATQAGQFIKYGCGKGECGTCEAMCNGKWIRPCQATVPADLSPGQDLVIQVKKVKNKAKSSGKFYSFRSIFMGFWNNLLGMLGMLITRKAAKKNYTERIDFEDMVAKLTAEKKALKLKEVGP</sequence>
<evidence type="ECO:0000313" key="6">
    <source>
        <dbReference type="EMBL" id="CAD9700220.1"/>
    </source>
</evidence>
<evidence type="ECO:0000259" key="5">
    <source>
        <dbReference type="Pfam" id="PF00111"/>
    </source>
</evidence>
<feature type="domain" description="2Fe-2S ferredoxin-type" evidence="5">
    <location>
        <begin position="98"/>
        <end position="143"/>
    </location>
</feature>
<evidence type="ECO:0000256" key="4">
    <source>
        <dbReference type="SAM" id="SignalP"/>
    </source>
</evidence>
<keyword evidence="1" id="KW-0001">2Fe-2S</keyword>
<feature type="signal peptide" evidence="4">
    <location>
        <begin position="1"/>
        <end position="29"/>
    </location>
</feature>
<reference evidence="6" key="1">
    <citation type="submission" date="2021-01" db="EMBL/GenBank/DDBJ databases">
        <authorList>
            <person name="Corre E."/>
            <person name="Pelletier E."/>
            <person name="Niang G."/>
            <person name="Scheremetjew M."/>
            <person name="Finn R."/>
            <person name="Kale V."/>
            <person name="Holt S."/>
            <person name="Cochrane G."/>
            <person name="Meng A."/>
            <person name="Brown T."/>
            <person name="Cohen L."/>
        </authorList>
    </citation>
    <scope>NUCLEOTIDE SEQUENCE</scope>
    <source>
        <strain evidence="6">CCMP1452</strain>
    </source>
</reference>
<name>A0A7S2WPN6_9STRA</name>
<evidence type="ECO:0000256" key="3">
    <source>
        <dbReference type="SAM" id="Phobius"/>
    </source>
</evidence>
<dbReference type="InterPro" id="IPR036010">
    <property type="entry name" value="2Fe-2S_ferredoxin-like_sf"/>
</dbReference>
<dbReference type="EMBL" id="HBHI01029505">
    <property type="protein sequence ID" value="CAD9700220.1"/>
    <property type="molecule type" value="Transcribed_RNA"/>
</dbReference>
<keyword evidence="3" id="KW-0472">Membrane</keyword>
<keyword evidence="1" id="KW-0479">Metal-binding</keyword>
<dbReference type="AlphaFoldDB" id="A0A7S2WPN6"/>
<dbReference type="InterPro" id="IPR012675">
    <property type="entry name" value="Beta-grasp_dom_sf"/>
</dbReference>
<dbReference type="CDD" id="cd00207">
    <property type="entry name" value="fer2"/>
    <property type="match status" value="1"/>
</dbReference>
<gene>
    <name evidence="6" type="ORF">EANT1437_LOCUS15114</name>
</gene>
<accession>A0A7S2WPN6</accession>
<protein>
    <recommendedName>
        <fullName evidence="5">2Fe-2S ferredoxin-type domain-containing protein</fullName>
    </recommendedName>
</protein>